<feature type="region of interest" description="Disordered" evidence="1">
    <location>
        <begin position="1"/>
        <end position="28"/>
    </location>
</feature>
<dbReference type="InterPro" id="IPR000488">
    <property type="entry name" value="Death_dom"/>
</dbReference>
<organism evidence="3 4">
    <name type="scientific">Streptomyces lonarensis</name>
    <dbReference type="NCBI Taxonomy" id="700599"/>
    <lineage>
        <taxon>Bacteria</taxon>
        <taxon>Bacillati</taxon>
        <taxon>Actinomycetota</taxon>
        <taxon>Actinomycetes</taxon>
        <taxon>Kitasatosporales</taxon>
        <taxon>Streptomycetaceae</taxon>
        <taxon>Streptomyces</taxon>
    </lineage>
</organism>
<evidence type="ECO:0000256" key="1">
    <source>
        <dbReference type="SAM" id="MobiDB-lite"/>
    </source>
</evidence>
<evidence type="ECO:0000313" key="4">
    <source>
        <dbReference type="Proteomes" id="UP000578686"/>
    </source>
</evidence>
<sequence>MQLRIGKPARRQSAAQGERPPADDVTPELARRVRDCAIAGGQQSGNPDPERVRFAEAVRVLLTAYAEAAATPGKAATLLGGGNRWAGDHPEVFEALLQAGRAAAAVGTEDLLRLALRVTDTLLEVRAGSRAAWRLRARVLEGLGDDARAVEAHERYLALCATDDHGTGARIDALRAGRDRLVEALALLRRRYPRAAALETDGDRTDLWSDALTRRDAGDATGAAERMTAALGLMVADKRPYGELGDALTAIVDLLTEFPPDGGEPPADLLTAWAEHRRLSEREAAADPLLGGARVIGLSDLRNQLAGRSVCLVANSRRVADGRYGTRIDDYDVVVRFNSFTIDAPATGTRTDIHATIHKHNFNWDVPVTTRLVFGGRQAAWQHSLRRRLVPGAQRNVGDRTLRWPVRDIGRLTEEEWPTIPTSGFNMLWLLDFLDVNTRIDLIGFDFYASGAYRLPGAMKLPITSVHGYQRERDWVMARARHTDEMRTSLR</sequence>
<dbReference type="Gene3D" id="3.90.1480.20">
    <property type="entry name" value="Glycosyl transferase family 29"/>
    <property type="match status" value="1"/>
</dbReference>
<evidence type="ECO:0000313" key="3">
    <source>
        <dbReference type="EMBL" id="NJQ05694.1"/>
    </source>
</evidence>
<reference evidence="3 4" key="1">
    <citation type="submission" date="2020-03" db="EMBL/GenBank/DDBJ databases">
        <title>Draft genome of Streptomyces sp. ventii, isolated from the Axial Seamount in the Pacific Ocean, and resequencing of the two type strains Streptomyces lonarensis strain NCL 716 and Streptomyces bohaiensis strain 11A07.</title>
        <authorList>
            <person name="Loughran R.M."/>
            <person name="Pfannmuller K.M."/>
            <person name="Wasson B.J."/>
            <person name="Deadmond M.C."/>
            <person name="Paddock B.E."/>
            <person name="Koyack M.J."/>
            <person name="Gallegos D.A."/>
            <person name="Mitchell E.A."/>
            <person name="Ushijima B."/>
            <person name="Saw J.H."/>
            <person name="Mcphail K.L."/>
            <person name="Videau P."/>
        </authorList>
    </citation>
    <scope>NUCLEOTIDE SEQUENCE [LARGE SCALE GENOMIC DNA]</scope>
    <source>
        <strain evidence="3 4">NCL716</strain>
    </source>
</reference>
<accession>A0A7X6D008</accession>
<dbReference type="GO" id="GO:0007165">
    <property type="term" value="P:signal transduction"/>
    <property type="evidence" value="ECO:0007669"/>
    <property type="project" value="InterPro"/>
</dbReference>
<proteinExistence type="predicted"/>
<dbReference type="AlphaFoldDB" id="A0A7X6D008"/>
<feature type="domain" description="Death" evidence="2">
    <location>
        <begin position="243"/>
        <end position="309"/>
    </location>
</feature>
<evidence type="ECO:0000259" key="2">
    <source>
        <dbReference type="PROSITE" id="PS50017"/>
    </source>
</evidence>
<protein>
    <recommendedName>
        <fullName evidence="2">Death domain-containing protein</fullName>
    </recommendedName>
</protein>
<dbReference type="EMBL" id="JAAVJD010000046">
    <property type="protein sequence ID" value="NJQ05694.1"/>
    <property type="molecule type" value="Genomic_DNA"/>
</dbReference>
<dbReference type="InterPro" id="IPR038578">
    <property type="entry name" value="GT29-like_sf"/>
</dbReference>
<name>A0A7X6D008_9ACTN</name>
<dbReference type="RefSeq" id="WP_167968974.1">
    <property type="nucleotide sequence ID" value="NZ_BHZG01000111.1"/>
</dbReference>
<dbReference type="Proteomes" id="UP000578686">
    <property type="component" value="Unassembled WGS sequence"/>
</dbReference>
<gene>
    <name evidence="3" type="ORF">HCN56_08930</name>
</gene>
<dbReference type="PROSITE" id="PS50017">
    <property type="entry name" value="DEATH_DOMAIN"/>
    <property type="match status" value="1"/>
</dbReference>
<keyword evidence="4" id="KW-1185">Reference proteome</keyword>
<comment type="caution">
    <text evidence="3">The sequence shown here is derived from an EMBL/GenBank/DDBJ whole genome shotgun (WGS) entry which is preliminary data.</text>
</comment>